<organism evidence="10 11">
    <name type="scientific">Corynebacterium zhongnanshanii</name>
    <dbReference type="NCBI Taxonomy" id="2768834"/>
    <lineage>
        <taxon>Bacteria</taxon>
        <taxon>Bacillati</taxon>
        <taxon>Actinomycetota</taxon>
        <taxon>Actinomycetes</taxon>
        <taxon>Mycobacteriales</taxon>
        <taxon>Corynebacteriaceae</taxon>
        <taxon>Corynebacterium</taxon>
    </lineage>
</organism>
<keyword evidence="2" id="KW-0227">DNA damage</keyword>
<evidence type="ECO:0000259" key="9">
    <source>
        <dbReference type="PROSITE" id="PS51194"/>
    </source>
</evidence>
<keyword evidence="4 10" id="KW-0347">Helicase</keyword>
<keyword evidence="3" id="KW-0378">Hydrolase</keyword>
<dbReference type="EMBL" id="WBZJ01000001">
    <property type="protein sequence ID" value="KAB3523302.1"/>
    <property type="molecule type" value="Genomic_DNA"/>
</dbReference>
<dbReference type="Pfam" id="PF00270">
    <property type="entry name" value="DEAD"/>
    <property type="match status" value="1"/>
</dbReference>
<keyword evidence="7" id="KW-0234">DNA repair</keyword>
<evidence type="ECO:0000256" key="3">
    <source>
        <dbReference type="ARBA" id="ARBA00022801"/>
    </source>
</evidence>
<dbReference type="Pfam" id="PF19833">
    <property type="entry name" value="RecG_dom3_C"/>
    <property type="match status" value="1"/>
</dbReference>
<dbReference type="RefSeq" id="WP_151844048.1">
    <property type="nucleotide sequence ID" value="NZ_WBZJ01000001.1"/>
</dbReference>
<dbReference type="InterPro" id="IPR045562">
    <property type="entry name" value="RecG_dom3_C"/>
</dbReference>
<evidence type="ECO:0000256" key="4">
    <source>
        <dbReference type="ARBA" id="ARBA00022806"/>
    </source>
</evidence>
<evidence type="ECO:0000256" key="5">
    <source>
        <dbReference type="ARBA" id="ARBA00022840"/>
    </source>
</evidence>
<evidence type="ECO:0000256" key="6">
    <source>
        <dbReference type="ARBA" id="ARBA00023125"/>
    </source>
</evidence>
<dbReference type="SUPFAM" id="SSF52540">
    <property type="entry name" value="P-loop containing nucleoside triphosphate hydrolases"/>
    <property type="match status" value="1"/>
</dbReference>
<dbReference type="Gene3D" id="2.40.50.140">
    <property type="entry name" value="Nucleic acid-binding proteins"/>
    <property type="match status" value="1"/>
</dbReference>
<dbReference type="InterPro" id="IPR027417">
    <property type="entry name" value="P-loop_NTPase"/>
</dbReference>
<name>A0ABQ6VFV8_9CORY</name>
<dbReference type="SUPFAM" id="SSF50249">
    <property type="entry name" value="Nucleic acid-binding proteins"/>
    <property type="match status" value="1"/>
</dbReference>
<evidence type="ECO:0000259" key="8">
    <source>
        <dbReference type="PROSITE" id="PS51192"/>
    </source>
</evidence>
<comment type="caution">
    <text evidence="10">The sequence shown here is derived from an EMBL/GenBank/DDBJ whole genome shotgun (WGS) entry which is preliminary data.</text>
</comment>
<keyword evidence="1" id="KW-0547">Nucleotide-binding</keyword>
<feature type="domain" description="Helicase C-terminal" evidence="9">
    <location>
        <begin position="502"/>
        <end position="658"/>
    </location>
</feature>
<evidence type="ECO:0000256" key="2">
    <source>
        <dbReference type="ARBA" id="ARBA00022763"/>
    </source>
</evidence>
<evidence type="ECO:0000256" key="7">
    <source>
        <dbReference type="ARBA" id="ARBA00023204"/>
    </source>
</evidence>
<keyword evidence="6" id="KW-0238">DNA-binding</keyword>
<dbReference type="PROSITE" id="PS51194">
    <property type="entry name" value="HELICASE_CTER"/>
    <property type="match status" value="1"/>
</dbReference>
<dbReference type="PANTHER" id="PTHR47964">
    <property type="entry name" value="ATP-DEPENDENT DNA HELICASE HOMOLOG RECG, CHLOROPLASTIC"/>
    <property type="match status" value="1"/>
</dbReference>
<dbReference type="InterPro" id="IPR014001">
    <property type="entry name" value="Helicase_ATP-bd"/>
</dbReference>
<dbReference type="GO" id="GO:0004386">
    <property type="term" value="F:helicase activity"/>
    <property type="evidence" value="ECO:0007669"/>
    <property type="project" value="UniProtKB-KW"/>
</dbReference>
<dbReference type="SMART" id="SM00487">
    <property type="entry name" value="DEXDc"/>
    <property type="match status" value="1"/>
</dbReference>
<dbReference type="Proteomes" id="UP000436181">
    <property type="component" value="Unassembled WGS sequence"/>
</dbReference>
<evidence type="ECO:0000313" key="11">
    <source>
        <dbReference type="Proteomes" id="UP000436181"/>
    </source>
</evidence>
<keyword evidence="5" id="KW-0067">ATP-binding</keyword>
<dbReference type="InterPro" id="IPR011545">
    <property type="entry name" value="DEAD/DEAH_box_helicase_dom"/>
</dbReference>
<dbReference type="InterPro" id="IPR012340">
    <property type="entry name" value="NA-bd_OB-fold"/>
</dbReference>
<reference evidence="10 11" key="1">
    <citation type="submission" date="2019-10" db="EMBL/GenBank/DDBJ databases">
        <title>Corynebacterium sp novel species isolated from the respiratory tract of Marmot.</title>
        <authorList>
            <person name="Zhang G."/>
        </authorList>
    </citation>
    <scope>NUCLEOTIDE SEQUENCE [LARGE SCALE GENOMIC DNA]</scope>
    <source>
        <strain evidence="10 11">336</strain>
    </source>
</reference>
<dbReference type="InterPro" id="IPR001650">
    <property type="entry name" value="Helicase_C-like"/>
</dbReference>
<protein>
    <submittedName>
        <fullName evidence="10">ATP-dependent DNA helicase RecG</fullName>
    </submittedName>
</protein>
<dbReference type="InterPro" id="IPR047112">
    <property type="entry name" value="RecG/Mfd"/>
</dbReference>
<dbReference type="PANTHER" id="PTHR47964:SF1">
    <property type="entry name" value="ATP-DEPENDENT DNA HELICASE HOMOLOG RECG, CHLOROPLASTIC"/>
    <property type="match status" value="1"/>
</dbReference>
<dbReference type="CDD" id="cd04488">
    <property type="entry name" value="RecG_wedge_OBF"/>
    <property type="match status" value="1"/>
</dbReference>
<dbReference type="Gene3D" id="3.40.50.300">
    <property type="entry name" value="P-loop containing nucleotide triphosphate hydrolases"/>
    <property type="match status" value="2"/>
</dbReference>
<evidence type="ECO:0000313" key="10">
    <source>
        <dbReference type="EMBL" id="KAB3523302.1"/>
    </source>
</evidence>
<sequence>MLGWIDRRPLGLLVSPDRARTLSGKPGLKTVYDLLTNYPRNYARMGDPTAMEPMEPGEMYTCVAEILHAQERENYSGRGPRRYITFSFSDGVVRLDSALFGNPAMHRSVLVPGSIVLLYGKLDIFNDRWQLKNPSYVSMFPADGARFGAYGPLKTIVDITGSEAEAQKILNRPWLPFYGRRSGTTTAELTGVVNQVLGQLDPIPEVLPTGEDAPAWPADPEGEQMIPLDTALRQIHQPPAEGPHAALFRLKFNEALSLQLVMALRRADATVRSGFAMAVSEDSDSARASMLAHLPYTLSPGQEHAVETISAALHSETPANLMLQGDVGAGKTIVALLAMLQAVDAGYQCAFIAPTEVLAAQHARTLVELLGLSPEGSRVGVTLLTGSQKTSERKAALLDIVSGQADIVVGTHALIQDTVEFFNLGLVVVDEQHRFGVRQRDFLRERSPADATPHMLVMTATPIPRTVAMTMFGDLEPVRLEGLPQGRGEVSTVVVPLGNPAWFRRIWTRMAEEAAVGHQAFVVVPKIEGEDGVEAWAERIRTTFAPQLQVGMVHGRMPAEDKDEIMQAFAAGEYDVLVATTVIEVGVDIPNATMMVVVDAENFGVSQLHQLRGRVGRGAADAVCLLVTGMEETSASYQRLIAVADTHDGFDLAELDLKQRTEGDVLGQRQSGSTARRVDLLDLSEDGEIIEAARDYAQELVAWDAERARELVADIEIEDQEYIERA</sequence>
<dbReference type="SMART" id="SM00490">
    <property type="entry name" value="HELICc"/>
    <property type="match status" value="1"/>
</dbReference>
<evidence type="ECO:0000256" key="1">
    <source>
        <dbReference type="ARBA" id="ARBA00022741"/>
    </source>
</evidence>
<keyword evidence="11" id="KW-1185">Reference proteome</keyword>
<dbReference type="Pfam" id="PF00271">
    <property type="entry name" value="Helicase_C"/>
    <property type="match status" value="1"/>
</dbReference>
<dbReference type="PROSITE" id="PS51192">
    <property type="entry name" value="HELICASE_ATP_BIND_1"/>
    <property type="match status" value="1"/>
</dbReference>
<proteinExistence type="predicted"/>
<gene>
    <name evidence="10" type="ORF">F8377_03975</name>
</gene>
<feature type="domain" description="Helicase ATP-binding" evidence="8">
    <location>
        <begin position="312"/>
        <end position="480"/>
    </location>
</feature>
<accession>A0ABQ6VFV8</accession>